<name>A0AAW9R8Q4_9GAMM</name>
<keyword evidence="3" id="KW-1185">Reference proteome</keyword>
<dbReference type="PIRSF" id="PIRSF031679">
    <property type="entry name" value="Mtase_Alr7345_prd"/>
    <property type="match status" value="1"/>
</dbReference>
<accession>A0AAW9R8Q4</accession>
<sequence>MRLSHSLLALACVAALAGCQQQASAPADPAPAPPAAQAPVAAPAAETVSAADEARQRLEAIVAGKHRAEADRARDAFRHPVETLGFFEIAPDATVIEISPGGGWYTDILAPYLRAHGHFIGAIWDESLPDQPAYYARLNQQLTDKIAAAPDVYGEPELRRFNAKAPSFGEPASADVVLTFRNAHNWIGAGTAPAYFQAFFDVLKPGGTLGVVDHRAKGETATDGSTGYVTEQQIIDLATAAGFRFAGRSDVNANPADSTDHPKGVWTLPPSYALGDEDREKYAAIGESDRMTLRFVKP</sequence>
<gene>
    <name evidence="2" type="ORF">WB794_11655</name>
</gene>
<dbReference type="GO" id="GO:0032259">
    <property type="term" value="P:methylation"/>
    <property type="evidence" value="ECO:0007669"/>
    <property type="project" value="UniProtKB-KW"/>
</dbReference>
<dbReference type="Proteomes" id="UP001364472">
    <property type="component" value="Unassembled WGS sequence"/>
</dbReference>
<dbReference type="PROSITE" id="PS51257">
    <property type="entry name" value="PROKAR_LIPOPROTEIN"/>
    <property type="match status" value="1"/>
</dbReference>
<dbReference type="GO" id="GO:0008168">
    <property type="term" value="F:methyltransferase activity"/>
    <property type="evidence" value="ECO:0007669"/>
    <property type="project" value="UniProtKB-KW"/>
</dbReference>
<protein>
    <submittedName>
        <fullName evidence="2">Methyltransferase</fullName>
    </submittedName>
</protein>
<keyword evidence="1" id="KW-0732">Signal</keyword>
<dbReference type="InterPro" id="IPR029063">
    <property type="entry name" value="SAM-dependent_MTases_sf"/>
</dbReference>
<dbReference type="Gene3D" id="3.40.50.150">
    <property type="entry name" value="Vaccinia Virus protein VP39"/>
    <property type="match status" value="1"/>
</dbReference>
<feature type="chain" id="PRO_5043409899" evidence="1">
    <location>
        <begin position="26"/>
        <end position="298"/>
    </location>
</feature>
<dbReference type="EMBL" id="JBBDHC010000018">
    <property type="protein sequence ID" value="MEJ1250327.1"/>
    <property type="molecule type" value="Genomic_DNA"/>
</dbReference>
<keyword evidence="2" id="KW-0808">Transferase</keyword>
<organism evidence="2 3">
    <name type="scientific">Denitratimonas tolerans</name>
    <dbReference type="NCBI Taxonomy" id="1338420"/>
    <lineage>
        <taxon>Bacteria</taxon>
        <taxon>Pseudomonadati</taxon>
        <taxon>Pseudomonadota</taxon>
        <taxon>Gammaproteobacteria</taxon>
        <taxon>Lysobacterales</taxon>
        <taxon>Lysobacteraceae</taxon>
        <taxon>Denitratimonas</taxon>
    </lineage>
</organism>
<dbReference type="SUPFAM" id="SSF53335">
    <property type="entry name" value="S-adenosyl-L-methionine-dependent methyltransferases"/>
    <property type="match status" value="1"/>
</dbReference>
<comment type="caution">
    <text evidence="2">The sequence shown here is derived from an EMBL/GenBank/DDBJ whole genome shotgun (WGS) entry which is preliminary data.</text>
</comment>
<keyword evidence="2" id="KW-0489">Methyltransferase</keyword>
<dbReference type="RefSeq" id="WP_337336029.1">
    <property type="nucleotide sequence ID" value="NZ_JBBDHC010000018.1"/>
</dbReference>
<reference evidence="2 3" key="1">
    <citation type="journal article" date="2016" name="Antonie Van Leeuwenhoek">
        <title>Denitratimonas tolerans gen. nov., sp. nov., a denitrifying bacterium isolated from a bioreactor for tannery wastewater treatment.</title>
        <authorList>
            <person name="Han S.I."/>
            <person name="Kim J.O."/>
            <person name="Lee Y.R."/>
            <person name="Ekpeghere K.I."/>
            <person name="Koh S.C."/>
            <person name="Whang K.S."/>
        </authorList>
    </citation>
    <scope>NUCLEOTIDE SEQUENCE [LARGE SCALE GENOMIC DNA]</scope>
    <source>
        <strain evidence="2 3">KACC 17565</strain>
    </source>
</reference>
<proteinExistence type="predicted"/>
<evidence type="ECO:0000313" key="3">
    <source>
        <dbReference type="Proteomes" id="UP001364472"/>
    </source>
</evidence>
<dbReference type="AlphaFoldDB" id="A0AAW9R8Q4"/>
<evidence type="ECO:0000256" key="1">
    <source>
        <dbReference type="SAM" id="SignalP"/>
    </source>
</evidence>
<dbReference type="InterPro" id="IPR016980">
    <property type="entry name" value="S-AdoMet-dep_MeTrfase_Alr7345"/>
</dbReference>
<evidence type="ECO:0000313" key="2">
    <source>
        <dbReference type="EMBL" id="MEJ1250327.1"/>
    </source>
</evidence>
<feature type="signal peptide" evidence="1">
    <location>
        <begin position="1"/>
        <end position="25"/>
    </location>
</feature>